<evidence type="ECO:0000259" key="1">
    <source>
        <dbReference type="Pfam" id="PF01243"/>
    </source>
</evidence>
<dbReference type="Pfam" id="PF01243">
    <property type="entry name" value="PNPOx_N"/>
    <property type="match status" value="1"/>
</dbReference>
<feature type="domain" description="Pyridoxamine 5'-phosphate oxidase N-terminal" evidence="1">
    <location>
        <begin position="16"/>
        <end position="108"/>
    </location>
</feature>
<dbReference type="PANTHER" id="PTHR34818">
    <property type="entry name" value="PROTEIN BLI-3"/>
    <property type="match status" value="1"/>
</dbReference>
<evidence type="ECO:0000313" key="2">
    <source>
        <dbReference type="EMBL" id="HIU95068.1"/>
    </source>
</evidence>
<dbReference type="InterPro" id="IPR011576">
    <property type="entry name" value="Pyridox_Oxase_N"/>
</dbReference>
<evidence type="ECO:0000313" key="3">
    <source>
        <dbReference type="Proteomes" id="UP000824128"/>
    </source>
</evidence>
<name>A0A9D1N4L5_9FIRM</name>
<dbReference type="Gene3D" id="2.30.110.10">
    <property type="entry name" value="Electron Transport, Fmn-binding Protein, Chain A"/>
    <property type="match status" value="1"/>
</dbReference>
<dbReference type="AlphaFoldDB" id="A0A9D1N4L5"/>
<gene>
    <name evidence="2" type="ORF">IAD24_07930</name>
</gene>
<accession>A0A9D1N4L5</accession>
<dbReference type="Proteomes" id="UP000824128">
    <property type="component" value="Unassembled WGS sequence"/>
</dbReference>
<dbReference type="PANTHER" id="PTHR34818:SF1">
    <property type="entry name" value="PROTEIN BLI-3"/>
    <property type="match status" value="1"/>
</dbReference>
<reference evidence="2" key="1">
    <citation type="submission" date="2020-10" db="EMBL/GenBank/DDBJ databases">
        <authorList>
            <person name="Gilroy R."/>
        </authorList>
    </citation>
    <scope>NUCLEOTIDE SEQUENCE</scope>
    <source>
        <strain evidence="2">ChiGjej2B2-16831</strain>
    </source>
</reference>
<dbReference type="InterPro" id="IPR052917">
    <property type="entry name" value="Stress-Dev_Protein"/>
</dbReference>
<dbReference type="SUPFAM" id="SSF50475">
    <property type="entry name" value="FMN-binding split barrel"/>
    <property type="match status" value="1"/>
</dbReference>
<organism evidence="2 3">
    <name type="scientific">Candidatus Aphodomorpha intestinavium</name>
    <dbReference type="NCBI Taxonomy" id="2840672"/>
    <lineage>
        <taxon>Bacteria</taxon>
        <taxon>Bacillati</taxon>
        <taxon>Bacillota</taxon>
        <taxon>Clostridia</taxon>
        <taxon>Eubacteriales</taxon>
        <taxon>Candidatus Aphodomorpha</taxon>
    </lineage>
</organism>
<sequence length="135" mass="14865">MDIKKLAELMGKYAHGYFATVDEAGFPDLRGWEFQYEKDGRLYFTTSSEKAVYRQMMANPKVAYACQGNGYTVRVSGTAVVVTDAAERAAVYAAMDPGVQALYATPEDGGFTAFYIEHGVAKYAKDGEGFTSFKF</sequence>
<dbReference type="EMBL" id="DVNZ01000254">
    <property type="protein sequence ID" value="HIU95068.1"/>
    <property type="molecule type" value="Genomic_DNA"/>
</dbReference>
<proteinExistence type="predicted"/>
<protein>
    <submittedName>
        <fullName evidence="2">Pyridoxamine 5'-phosphate oxidase family protein</fullName>
    </submittedName>
</protein>
<reference evidence="2" key="2">
    <citation type="journal article" date="2021" name="PeerJ">
        <title>Extensive microbial diversity within the chicken gut microbiome revealed by metagenomics and culture.</title>
        <authorList>
            <person name="Gilroy R."/>
            <person name="Ravi A."/>
            <person name="Getino M."/>
            <person name="Pursley I."/>
            <person name="Horton D.L."/>
            <person name="Alikhan N.F."/>
            <person name="Baker D."/>
            <person name="Gharbi K."/>
            <person name="Hall N."/>
            <person name="Watson M."/>
            <person name="Adriaenssens E.M."/>
            <person name="Foster-Nyarko E."/>
            <person name="Jarju S."/>
            <person name="Secka A."/>
            <person name="Antonio M."/>
            <person name="Oren A."/>
            <person name="Chaudhuri R.R."/>
            <person name="La Ragione R."/>
            <person name="Hildebrand F."/>
            <person name="Pallen M.J."/>
        </authorList>
    </citation>
    <scope>NUCLEOTIDE SEQUENCE</scope>
    <source>
        <strain evidence="2">ChiGjej2B2-16831</strain>
    </source>
</reference>
<comment type="caution">
    <text evidence="2">The sequence shown here is derived from an EMBL/GenBank/DDBJ whole genome shotgun (WGS) entry which is preliminary data.</text>
</comment>
<dbReference type="InterPro" id="IPR012349">
    <property type="entry name" value="Split_barrel_FMN-bd"/>
</dbReference>